<geneLocation type="plasmid" evidence="1">
    <name>p2</name>
</geneLocation>
<reference evidence="1" key="1">
    <citation type="submission" date="2024-03" db="EMBL/GenBank/DDBJ databases">
        <title>Deinococcus weizhi sp. nov., isolated from human skin.</title>
        <authorList>
            <person name="Wei Z."/>
            <person name="Tian F."/>
            <person name="Yang C."/>
            <person name="Xin L.T."/>
            <person name="Wen Z.J."/>
            <person name="Lan K.C."/>
            <person name="Yu L."/>
            <person name="Zhe W."/>
            <person name="Dan F.D."/>
            <person name="Jun W."/>
            <person name="Rui Z."/>
            <person name="Yong X.J."/>
            <person name="Ting Y."/>
            <person name="Wei X."/>
            <person name="Xu Z.G."/>
            <person name="Xin Z."/>
            <person name="Dong F.G."/>
            <person name="Ni X.M."/>
            <person name="Zheng M.G."/>
            <person name="Chun Y."/>
            <person name="Qian W.X."/>
        </authorList>
    </citation>
    <scope>NUCLEOTIDE SEQUENCE</scope>
    <source>
        <strain evidence="1">VB142</strain>
        <plasmid evidence="1">p2</plasmid>
    </source>
</reference>
<organism evidence="1">
    <name type="scientific">Deinococcus sp. VB142</name>
    <dbReference type="NCBI Taxonomy" id="3112952"/>
    <lineage>
        <taxon>Bacteria</taxon>
        <taxon>Thermotogati</taxon>
        <taxon>Deinococcota</taxon>
        <taxon>Deinococci</taxon>
        <taxon>Deinococcales</taxon>
        <taxon>Deinococcaceae</taxon>
        <taxon>Deinococcus</taxon>
    </lineage>
</organism>
<protein>
    <submittedName>
        <fullName evidence="1">Uncharacterized protein</fullName>
    </submittedName>
</protein>
<sequence length="72" mass="8092">MKIEVLTQQPLRVAVHFPSVQPDWVIRELTQGTLTTMVNYQGKVLNLRQARPAIFTPKSTQVEFVLAEGIAS</sequence>
<dbReference type="EMBL" id="CP149785">
    <property type="protein sequence ID" value="WYF46791.1"/>
    <property type="molecule type" value="Genomic_DNA"/>
</dbReference>
<dbReference type="RefSeq" id="WP_339098310.1">
    <property type="nucleotide sequence ID" value="NZ_CP149785.1"/>
</dbReference>
<evidence type="ECO:0000313" key="1">
    <source>
        <dbReference type="EMBL" id="WYF46791.1"/>
    </source>
</evidence>
<dbReference type="AlphaFoldDB" id="A0AAU6Q8U6"/>
<name>A0AAU6Q8U6_9DEIO</name>
<keyword evidence="1" id="KW-0614">Plasmid</keyword>
<proteinExistence type="predicted"/>
<gene>
    <name evidence="1" type="ORF">WDJ50_18685</name>
</gene>
<accession>A0AAU6Q8U6</accession>